<feature type="compositionally biased region" description="Low complexity" evidence="1">
    <location>
        <begin position="52"/>
        <end position="64"/>
    </location>
</feature>
<evidence type="ECO:0000313" key="3">
    <source>
        <dbReference type="WBParaSite" id="ACRNAN_scaffold4523.g8195.t1"/>
    </source>
</evidence>
<protein>
    <submittedName>
        <fullName evidence="3">Uncharacterized protein</fullName>
    </submittedName>
</protein>
<sequence>MVVEFVMIEMKVEEPHGSQLRELYDRIKDLEADDKQPRLTVPAPAQAPIVPRPSATTTTCPSAPKQTSLIYPGAAPLLQTNNPNRKSDQRSVY</sequence>
<feature type="region of interest" description="Disordered" evidence="1">
    <location>
        <begin position="43"/>
        <end position="93"/>
    </location>
</feature>
<evidence type="ECO:0000313" key="2">
    <source>
        <dbReference type="Proteomes" id="UP000887540"/>
    </source>
</evidence>
<proteinExistence type="predicted"/>
<organism evidence="2 3">
    <name type="scientific">Acrobeloides nanus</name>
    <dbReference type="NCBI Taxonomy" id="290746"/>
    <lineage>
        <taxon>Eukaryota</taxon>
        <taxon>Metazoa</taxon>
        <taxon>Ecdysozoa</taxon>
        <taxon>Nematoda</taxon>
        <taxon>Chromadorea</taxon>
        <taxon>Rhabditida</taxon>
        <taxon>Tylenchina</taxon>
        <taxon>Cephalobomorpha</taxon>
        <taxon>Cephaloboidea</taxon>
        <taxon>Cephalobidae</taxon>
        <taxon>Acrobeloides</taxon>
    </lineage>
</organism>
<keyword evidence="2" id="KW-1185">Reference proteome</keyword>
<evidence type="ECO:0000256" key="1">
    <source>
        <dbReference type="SAM" id="MobiDB-lite"/>
    </source>
</evidence>
<name>A0A914DZG7_9BILA</name>
<dbReference type="WBParaSite" id="ACRNAN_scaffold4523.g8195.t1">
    <property type="protein sequence ID" value="ACRNAN_scaffold4523.g8195.t1"/>
    <property type="gene ID" value="ACRNAN_scaffold4523.g8195"/>
</dbReference>
<accession>A0A914DZG7</accession>
<dbReference type="AlphaFoldDB" id="A0A914DZG7"/>
<reference evidence="3" key="1">
    <citation type="submission" date="2022-11" db="UniProtKB">
        <authorList>
            <consortium name="WormBaseParasite"/>
        </authorList>
    </citation>
    <scope>IDENTIFICATION</scope>
</reference>
<dbReference type="Proteomes" id="UP000887540">
    <property type="component" value="Unplaced"/>
</dbReference>